<evidence type="ECO:0000259" key="2">
    <source>
        <dbReference type="Pfam" id="PF03787"/>
    </source>
</evidence>
<keyword evidence="4" id="KW-1185">Reference proteome</keyword>
<dbReference type="Proteomes" id="UP000198661">
    <property type="component" value="Unassembled WGS sequence"/>
</dbReference>
<dbReference type="OrthoDB" id="9789361at2"/>
<reference evidence="3 4" key="1">
    <citation type="submission" date="2016-10" db="EMBL/GenBank/DDBJ databases">
        <authorList>
            <person name="de Groot N.N."/>
        </authorList>
    </citation>
    <scope>NUCLEOTIDE SEQUENCE [LARGE SCALE GENOMIC DNA]</scope>
    <source>
        <strain evidence="3 4">DSM 44945</strain>
    </source>
</reference>
<dbReference type="GO" id="GO:0051607">
    <property type="term" value="P:defense response to virus"/>
    <property type="evidence" value="ECO:0007669"/>
    <property type="project" value="UniProtKB-KW"/>
</dbReference>
<dbReference type="InterPro" id="IPR005537">
    <property type="entry name" value="RAMP_III_fam"/>
</dbReference>
<dbReference type="EMBL" id="FOOK01000001">
    <property type="protein sequence ID" value="SFF63101.1"/>
    <property type="molecule type" value="Genomic_DNA"/>
</dbReference>
<evidence type="ECO:0000313" key="3">
    <source>
        <dbReference type="EMBL" id="SFF63101.1"/>
    </source>
</evidence>
<name>A0A1I2KDD3_9BACL</name>
<dbReference type="NCBIfam" id="TIGR02580">
    <property type="entry name" value="cas_RAMP_Cmr4"/>
    <property type="match status" value="1"/>
</dbReference>
<sequence length="274" mass="30535">MKALIMGLLAETSLHPGSGQSTGAIDLPVSREAATGYPVVIGSSLKGALREKVEQERGRQDPLVDKAFGKQSNAGMVLVTDARLLLLPIRSLSGHFRWVTCPYILERLERDLALIGRPYDFGSIEVGKGEAALAQMNGSELFLEEISFKVKQIDQSIWDRIVDAVAPLIRHERTRRRLERQLVIINDDDFSHFAKFGLAVQARNQLDNDTKESKNLWYEETLPPDTVLYGLLISRTNDANVLQALKDLLVKHPYLQVGGNETIGQGWCITSIEE</sequence>
<dbReference type="Pfam" id="PF03787">
    <property type="entry name" value="RAMPs"/>
    <property type="match status" value="1"/>
</dbReference>
<dbReference type="RefSeq" id="WP_092035311.1">
    <property type="nucleotide sequence ID" value="NZ_FOOK01000001.1"/>
</dbReference>
<proteinExistence type="predicted"/>
<dbReference type="AlphaFoldDB" id="A0A1I2KDD3"/>
<organism evidence="3 4">
    <name type="scientific">Planifilum fulgidum</name>
    <dbReference type="NCBI Taxonomy" id="201973"/>
    <lineage>
        <taxon>Bacteria</taxon>
        <taxon>Bacillati</taxon>
        <taxon>Bacillota</taxon>
        <taxon>Bacilli</taxon>
        <taxon>Bacillales</taxon>
        <taxon>Thermoactinomycetaceae</taxon>
        <taxon>Planifilum</taxon>
    </lineage>
</organism>
<dbReference type="STRING" id="201973.SAMN04488025_10140"/>
<dbReference type="PANTHER" id="PTHR36700">
    <property type="entry name" value="CRISPR SYSTEM CMR SUBUNIT CMR4"/>
    <property type="match status" value="1"/>
</dbReference>
<keyword evidence="1" id="KW-0051">Antiviral defense</keyword>
<accession>A0A1I2KDD3</accession>
<feature type="domain" description="CRISPR type III-associated protein" evidence="2">
    <location>
        <begin position="10"/>
        <end position="268"/>
    </location>
</feature>
<protein>
    <submittedName>
        <fullName evidence="3">CRISPR-associated protein, Cmr4 family</fullName>
    </submittedName>
</protein>
<evidence type="ECO:0000256" key="1">
    <source>
        <dbReference type="ARBA" id="ARBA00023118"/>
    </source>
</evidence>
<evidence type="ECO:0000313" key="4">
    <source>
        <dbReference type="Proteomes" id="UP000198661"/>
    </source>
</evidence>
<dbReference type="PANTHER" id="PTHR36700:SF1">
    <property type="entry name" value="CRISPR SYSTEM CMR SUBUNIT CMR4"/>
    <property type="match status" value="1"/>
</dbReference>
<gene>
    <name evidence="3" type="ORF">SAMN04488025_10140</name>
</gene>
<dbReference type="InterPro" id="IPR013410">
    <property type="entry name" value="CRISPR-assoc_RAMP_Cmr4"/>
</dbReference>